<comment type="caution">
    <text evidence="2">The sequence shown here is derived from an EMBL/GenBank/DDBJ whole genome shotgun (WGS) entry which is preliminary data.</text>
</comment>
<dbReference type="Proteomes" id="UP001595445">
    <property type="component" value="Unassembled WGS sequence"/>
</dbReference>
<evidence type="ECO:0000313" key="2">
    <source>
        <dbReference type="EMBL" id="MFC3086520.1"/>
    </source>
</evidence>
<keyword evidence="3" id="KW-1185">Reference proteome</keyword>
<name>A0ABV7DVY9_9RHOB</name>
<feature type="domain" description="DUF6841" evidence="1">
    <location>
        <begin position="4"/>
        <end position="127"/>
    </location>
</feature>
<evidence type="ECO:0000259" key="1">
    <source>
        <dbReference type="Pfam" id="PF20795"/>
    </source>
</evidence>
<dbReference type="EMBL" id="JBHRSM010000018">
    <property type="protein sequence ID" value="MFC3086520.1"/>
    <property type="molecule type" value="Genomic_DNA"/>
</dbReference>
<dbReference type="RefSeq" id="WP_197645100.1">
    <property type="nucleotide sequence ID" value="NZ_JAEACP010000013.1"/>
</dbReference>
<sequence length="143" mass="16204">MEDSIRRFFARYEQFFLRALAGEPDPAEVAGLYAEEFIAASPAGVKAGKNDASLIEAMRQGHAQYRAIGTRDMRVRGLRLSPIDEMHCVAHVAWRATYLRADLPETVIDFEVHYLMQQRQDGPRVFGWISGDETAVLRRHGVL</sequence>
<protein>
    <submittedName>
        <fullName evidence="2">DUF4440 domain-containing protein</fullName>
    </submittedName>
</protein>
<evidence type="ECO:0000313" key="3">
    <source>
        <dbReference type="Proteomes" id="UP001595445"/>
    </source>
</evidence>
<dbReference type="Pfam" id="PF20795">
    <property type="entry name" value="DUF6841"/>
    <property type="match status" value="1"/>
</dbReference>
<gene>
    <name evidence="2" type="ORF">ACFOD6_10730</name>
</gene>
<accession>A0ABV7DVY9</accession>
<dbReference type="InterPro" id="IPR049219">
    <property type="entry name" value="DUF6841"/>
</dbReference>
<organism evidence="2 3">
    <name type="scientific">Tabrizicola soli</name>
    <dbReference type="NCBI Taxonomy" id="2185115"/>
    <lineage>
        <taxon>Bacteria</taxon>
        <taxon>Pseudomonadati</taxon>
        <taxon>Pseudomonadota</taxon>
        <taxon>Alphaproteobacteria</taxon>
        <taxon>Rhodobacterales</taxon>
        <taxon>Paracoccaceae</taxon>
        <taxon>Tabrizicola</taxon>
    </lineage>
</organism>
<proteinExistence type="predicted"/>
<reference evidence="3" key="1">
    <citation type="journal article" date="2019" name="Int. J. Syst. Evol. Microbiol.">
        <title>The Global Catalogue of Microorganisms (GCM) 10K type strain sequencing project: providing services to taxonomists for standard genome sequencing and annotation.</title>
        <authorList>
            <consortium name="The Broad Institute Genomics Platform"/>
            <consortium name="The Broad Institute Genome Sequencing Center for Infectious Disease"/>
            <person name="Wu L."/>
            <person name="Ma J."/>
        </authorList>
    </citation>
    <scope>NUCLEOTIDE SEQUENCE [LARGE SCALE GENOMIC DNA]</scope>
    <source>
        <strain evidence="3">KCTC 62102</strain>
    </source>
</reference>